<evidence type="ECO:0000313" key="3">
    <source>
        <dbReference type="EMBL" id="KAH3663901.1"/>
    </source>
</evidence>
<dbReference type="Gene3D" id="3.40.50.11500">
    <property type="match status" value="1"/>
</dbReference>
<name>A0A9P8T2Q2_9ASCO</name>
<sequence>MDQDQIDDNPWVELESGEKSLEIGLKSPVQLISHIDTNQSNGGLKKLLSPTLTKTKQLNSQKIHQTRNISKKISFINGKRKDLIFGICIVNFHHLRGPEIEYSKIDDEDIESKNLNLSELWPFLPFQALPDGAHSFEESFSLFTLNYLGDSKSNNKPTTLFAISCIRQIKSDELIEKDKDVTRSSVQKSIVVILRQPIFGIIQEKLSIVTKSYFQQKNFTDKLIVDILYDNLKQIYNDDLNYTDEIDFTTGLNLQSIIKKFNKNSLVIFKSLLLEKKLAFYSANSTILCKFQLSFISLIPNLINNLLDSSSSSLNNYSKSLKITTSFQSSDRNSVLQFAGLPLQIFGEGGIFNPYSPLQQFDELQQQCRFYLIGSSNAMLLNRKSQMADVLINIDTASVEILNQDLIQPLLLTSFDKKWINQLYQSVIQSQNDNTNTNFLGNDDYIRWQFEDYLLGLLSTVKFDNLFSNQDHIPNEYKEFENQLKNFNKDYIKAWKKTNNYKTFNTNTDDHIFDVFEPKHIYIEQDLKSTLSEKFQLFNSKKLDNENDKKNSYRDKENQKLYVNTNIPNGSTSIPITPTRGIINDNGKKSHSSPGKIWAWVLASVIAENQEVVVDDRAAGADALDDDAVVVVVVVAVAAAGVGTKPVAVVPIAFDAVFVFQSIAVIELIVPVVVGLKLG</sequence>
<dbReference type="InterPro" id="IPR018307">
    <property type="entry name" value="ABL9/DENND6_dom"/>
</dbReference>
<proteinExistence type="inferred from homology"/>
<dbReference type="EMBL" id="JAEUBF010001525">
    <property type="protein sequence ID" value="KAH3663901.1"/>
    <property type="molecule type" value="Genomic_DNA"/>
</dbReference>
<evidence type="ECO:0000256" key="1">
    <source>
        <dbReference type="ARBA" id="ARBA00038178"/>
    </source>
</evidence>
<dbReference type="GO" id="GO:0005737">
    <property type="term" value="C:cytoplasm"/>
    <property type="evidence" value="ECO:0007669"/>
    <property type="project" value="TreeGrafter"/>
</dbReference>
<feature type="domain" description="UDENN" evidence="2">
    <location>
        <begin position="85"/>
        <end position="549"/>
    </location>
</feature>
<dbReference type="PANTHER" id="PTHR31017:SF1">
    <property type="entry name" value="LATE SECRETORY PATHWAY PROTEIN AVL9 HOMOLOG"/>
    <property type="match status" value="1"/>
</dbReference>
<protein>
    <recommendedName>
        <fullName evidence="2">UDENN domain-containing protein</fullName>
    </recommendedName>
</protein>
<comment type="similarity">
    <text evidence="1">Belongs to the AVL9 family.</text>
</comment>
<dbReference type="AlphaFoldDB" id="A0A9P8T2Q2"/>
<evidence type="ECO:0000313" key="4">
    <source>
        <dbReference type="Proteomes" id="UP000769528"/>
    </source>
</evidence>
<reference evidence="3" key="2">
    <citation type="submission" date="2021-01" db="EMBL/GenBank/DDBJ databases">
        <authorList>
            <person name="Schikora-Tamarit M.A."/>
        </authorList>
    </citation>
    <scope>NUCLEOTIDE SEQUENCE</scope>
    <source>
        <strain evidence="3">CBS6341</strain>
    </source>
</reference>
<dbReference type="InterPro" id="IPR051731">
    <property type="entry name" value="DENND11/AVL9_GEFs"/>
</dbReference>
<dbReference type="PROSITE" id="PS50211">
    <property type="entry name" value="DENN"/>
    <property type="match status" value="1"/>
</dbReference>
<accession>A0A9P8T2Q2</accession>
<dbReference type="OrthoDB" id="26278at2759"/>
<dbReference type="InterPro" id="IPR043153">
    <property type="entry name" value="DENN_C"/>
</dbReference>
<dbReference type="Pfam" id="PF09794">
    <property type="entry name" value="Avl9"/>
    <property type="match status" value="1"/>
</dbReference>
<comment type="caution">
    <text evidence="3">The sequence shown here is derived from an EMBL/GenBank/DDBJ whole genome shotgun (WGS) entry which is preliminary data.</text>
</comment>
<evidence type="ECO:0000259" key="2">
    <source>
        <dbReference type="PROSITE" id="PS50211"/>
    </source>
</evidence>
<gene>
    <name evidence="3" type="ORF">WICMUC_005891</name>
</gene>
<keyword evidence="4" id="KW-1185">Reference proteome</keyword>
<dbReference type="InterPro" id="IPR037516">
    <property type="entry name" value="Tripartite_DENN"/>
</dbReference>
<dbReference type="Proteomes" id="UP000769528">
    <property type="component" value="Unassembled WGS sequence"/>
</dbReference>
<dbReference type="PANTHER" id="PTHR31017">
    <property type="entry name" value="LATE SECRETORY PATHWAY PROTEIN AVL9-RELATED"/>
    <property type="match status" value="1"/>
</dbReference>
<reference evidence="3" key="1">
    <citation type="journal article" date="2021" name="Open Biol.">
        <title>Shared evolutionary footprints suggest mitochondrial oxidative damage underlies multiple complex I losses in fungi.</title>
        <authorList>
            <person name="Schikora-Tamarit M.A."/>
            <person name="Marcet-Houben M."/>
            <person name="Nosek J."/>
            <person name="Gabaldon T."/>
        </authorList>
    </citation>
    <scope>NUCLEOTIDE SEQUENCE</scope>
    <source>
        <strain evidence="3">CBS6341</strain>
    </source>
</reference>
<organism evidence="3 4">
    <name type="scientific">Wickerhamomyces mucosus</name>
    <dbReference type="NCBI Taxonomy" id="1378264"/>
    <lineage>
        <taxon>Eukaryota</taxon>
        <taxon>Fungi</taxon>
        <taxon>Dikarya</taxon>
        <taxon>Ascomycota</taxon>
        <taxon>Saccharomycotina</taxon>
        <taxon>Saccharomycetes</taxon>
        <taxon>Phaffomycetales</taxon>
        <taxon>Wickerhamomycetaceae</taxon>
        <taxon>Wickerhamomyces</taxon>
    </lineage>
</organism>